<gene>
    <name evidence="1" type="ORF">A4U53_039820</name>
</gene>
<name>A0ACD5EWW3_9HYPH</name>
<dbReference type="EMBL" id="CP171854">
    <property type="protein sequence ID" value="XKM43673.1"/>
    <property type="molecule type" value="Genomic_DNA"/>
</dbReference>
<evidence type="ECO:0000313" key="2">
    <source>
        <dbReference type="Proteomes" id="UP000078465"/>
    </source>
</evidence>
<proteinExistence type="predicted"/>
<reference evidence="1" key="1">
    <citation type="submission" date="2024-10" db="EMBL/GenBank/DDBJ databases">
        <title>Strain of Rhizobium-related bacteria isolated fromm roots of Vavilovia formosa.</title>
        <authorList>
            <person name="Kimeklis A."/>
            <person name="Afonin A."/>
        </authorList>
    </citation>
    <scope>NUCLEOTIDE SEQUENCE</scope>
    <source>
        <strain evidence="1">Vaf-46</strain>
    </source>
</reference>
<keyword evidence="1" id="KW-0067">ATP-binding</keyword>
<sequence length="90" mass="10018">MEDEVDSFTDRDREESRNASYVRQVINSFLECLDGTTGREGVVVVGACNNPSVMDAAILRPGRLDHHIRLAYGRRSPRGKPSTTSLRKPS</sequence>
<protein>
    <submittedName>
        <fullName evidence="1">ATP-binding protein</fullName>
    </submittedName>
</protein>
<keyword evidence="1" id="KW-0547">Nucleotide-binding</keyword>
<dbReference type="Proteomes" id="UP000078465">
    <property type="component" value="Plasmid unnamed1"/>
</dbReference>
<evidence type="ECO:0000313" key="1">
    <source>
        <dbReference type="EMBL" id="XKM43673.1"/>
    </source>
</evidence>
<accession>A0ACD5EWW3</accession>
<keyword evidence="1" id="KW-0614">Plasmid</keyword>
<organism evidence="1 2">
    <name type="scientific">Rhizobium ruizarguesonis</name>
    <dbReference type="NCBI Taxonomy" id="2081791"/>
    <lineage>
        <taxon>Bacteria</taxon>
        <taxon>Pseudomonadati</taxon>
        <taxon>Pseudomonadota</taxon>
        <taxon>Alphaproteobacteria</taxon>
        <taxon>Hyphomicrobiales</taxon>
        <taxon>Rhizobiaceae</taxon>
        <taxon>Rhizobium/Agrobacterium group</taxon>
        <taxon>Rhizobium</taxon>
    </lineage>
</organism>
<geneLocation type="plasmid" evidence="1 2">
    <name>unnamed1</name>
</geneLocation>